<keyword evidence="4 7" id="KW-1133">Transmembrane helix</keyword>
<protein>
    <submittedName>
        <fullName evidence="9">Unannotated protein</fullName>
    </submittedName>
</protein>
<dbReference type="InterPro" id="IPR051791">
    <property type="entry name" value="Pra-immunoreactive"/>
</dbReference>
<keyword evidence="5 7" id="KW-0472">Membrane</keyword>
<dbReference type="EMBL" id="CAESAN010000021">
    <property type="protein sequence ID" value="CAB4338697.1"/>
    <property type="molecule type" value="Genomic_DNA"/>
</dbReference>
<feature type="domain" description="RDD" evidence="8">
    <location>
        <begin position="48"/>
        <end position="178"/>
    </location>
</feature>
<evidence type="ECO:0000259" key="8">
    <source>
        <dbReference type="Pfam" id="PF06271"/>
    </source>
</evidence>
<evidence type="ECO:0000256" key="2">
    <source>
        <dbReference type="ARBA" id="ARBA00022475"/>
    </source>
</evidence>
<name>A0A6J5ZCB4_9ZZZZ</name>
<sequence>MTTGAADGRSPLGPETPAEMDTATNRAQVEAAIRLRGTSAVKGAPQRYVGLVTRLLGFVVDELLINLVAAFSWIVVALTMSAFNFSDNARSIVALAMSGLYLIWAGGYFVAFWSGTGQTPGGRALEFRVVDAQDGKPITLKRALARLVGMVLGALPFFAGYIVGLFNDRCRCLPDLFGDTVVIDAPVYTVADRRRMAREAEISRYNPRHSAAKQRMKSDDDA</sequence>
<feature type="transmembrane region" description="Helical" evidence="7">
    <location>
        <begin position="92"/>
        <end position="113"/>
    </location>
</feature>
<feature type="transmembrane region" description="Helical" evidence="7">
    <location>
        <begin position="63"/>
        <end position="85"/>
    </location>
</feature>
<keyword evidence="3 7" id="KW-0812">Transmembrane</keyword>
<keyword evidence="2" id="KW-1003">Cell membrane</keyword>
<dbReference type="PANTHER" id="PTHR36115:SF4">
    <property type="entry name" value="MEMBRANE PROTEIN"/>
    <property type="match status" value="1"/>
</dbReference>
<organism evidence="9">
    <name type="scientific">freshwater metagenome</name>
    <dbReference type="NCBI Taxonomy" id="449393"/>
    <lineage>
        <taxon>unclassified sequences</taxon>
        <taxon>metagenomes</taxon>
        <taxon>ecological metagenomes</taxon>
    </lineage>
</organism>
<evidence type="ECO:0000313" key="9">
    <source>
        <dbReference type="EMBL" id="CAB4338697.1"/>
    </source>
</evidence>
<evidence type="ECO:0000256" key="4">
    <source>
        <dbReference type="ARBA" id="ARBA00022989"/>
    </source>
</evidence>
<accession>A0A6J5ZCB4</accession>
<evidence type="ECO:0000256" key="3">
    <source>
        <dbReference type="ARBA" id="ARBA00022692"/>
    </source>
</evidence>
<evidence type="ECO:0000256" key="1">
    <source>
        <dbReference type="ARBA" id="ARBA00004651"/>
    </source>
</evidence>
<proteinExistence type="predicted"/>
<dbReference type="GO" id="GO:0005886">
    <property type="term" value="C:plasma membrane"/>
    <property type="evidence" value="ECO:0007669"/>
    <property type="project" value="UniProtKB-SubCell"/>
</dbReference>
<dbReference type="PANTHER" id="PTHR36115">
    <property type="entry name" value="PROLINE-RICH ANTIGEN HOMOLOG-RELATED"/>
    <property type="match status" value="1"/>
</dbReference>
<evidence type="ECO:0000256" key="6">
    <source>
        <dbReference type="SAM" id="MobiDB-lite"/>
    </source>
</evidence>
<reference evidence="9" key="1">
    <citation type="submission" date="2020-05" db="EMBL/GenBank/DDBJ databases">
        <authorList>
            <person name="Chiriac C."/>
            <person name="Salcher M."/>
            <person name="Ghai R."/>
            <person name="Kavagutti S V."/>
        </authorList>
    </citation>
    <scope>NUCLEOTIDE SEQUENCE</scope>
</reference>
<evidence type="ECO:0000256" key="5">
    <source>
        <dbReference type="ARBA" id="ARBA00023136"/>
    </source>
</evidence>
<dbReference type="InterPro" id="IPR010432">
    <property type="entry name" value="RDD"/>
</dbReference>
<dbReference type="AlphaFoldDB" id="A0A6J5ZCB4"/>
<gene>
    <name evidence="9" type="ORF">UFOPK3547_00384</name>
</gene>
<evidence type="ECO:0000256" key="7">
    <source>
        <dbReference type="SAM" id="Phobius"/>
    </source>
</evidence>
<dbReference type="Pfam" id="PF06271">
    <property type="entry name" value="RDD"/>
    <property type="match status" value="1"/>
</dbReference>
<comment type="subcellular location">
    <subcellularLocation>
        <location evidence="1">Cell membrane</location>
        <topology evidence="1">Multi-pass membrane protein</topology>
    </subcellularLocation>
</comment>
<feature type="region of interest" description="Disordered" evidence="6">
    <location>
        <begin position="1"/>
        <end position="21"/>
    </location>
</feature>
<feature type="transmembrane region" description="Helical" evidence="7">
    <location>
        <begin position="143"/>
        <end position="166"/>
    </location>
</feature>